<keyword evidence="1" id="KW-0813">Transport</keyword>
<keyword evidence="3 5" id="KW-0067">ATP-binding</keyword>
<reference evidence="5 6" key="1">
    <citation type="journal article" date="2020" name="Syst. Appl. Microbiol.">
        <title>Alienimonas chondri sp. nov., a novel planctomycete isolated from the biofilm of the red alga Chondrus crispus.</title>
        <authorList>
            <person name="Vitorino I."/>
            <person name="Albuquerque L."/>
            <person name="Wiegand S."/>
            <person name="Kallscheuer N."/>
            <person name="da Costa M.S."/>
            <person name="Lobo-da-Cunha A."/>
            <person name="Jogler C."/>
            <person name="Lage O.M."/>
        </authorList>
    </citation>
    <scope>NUCLEOTIDE SEQUENCE [LARGE SCALE GENOMIC DNA]</scope>
    <source>
        <strain evidence="5 6">LzC2</strain>
    </source>
</reference>
<evidence type="ECO:0000256" key="3">
    <source>
        <dbReference type="ARBA" id="ARBA00022840"/>
    </source>
</evidence>
<dbReference type="SMART" id="SM00382">
    <property type="entry name" value="AAA"/>
    <property type="match status" value="1"/>
</dbReference>
<name>A0ABX1VER8_9PLAN</name>
<dbReference type="InterPro" id="IPR003593">
    <property type="entry name" value="AAA+_ATPase"/>
</dbReference>
<accession>A0ABX1VER8</accession>
<dbReference type="Gene3D" id="3.40.50.300">
    <property type="entry name" value="P-loop containing nucleotide triphosphate hydrolases"/>
    <property type="match status" value="1"/>
</dbReference>
<evidence type="ECO:0000256" key="2">
    <source>
        <dbReference type="ARBA" id="ARBA00022741"/>
    </source>
</evidence>
<feature type="domain" description="ABC transporter" evidence="4">
    <location>
        <begin position="7"/>
        <end position="237"/>
    </location>
</feature>
<dbReference type="Pfam" id="PF00005">
    <property type="entry name" value="ABC_tran"/>
    <property type="match status" value="1"/>
</dbReference>
<keyword evidence="6" id="KW-1185">Reference proteome</keyword>
<dbReference type="PROSITE" id="PS00211">
    <property type="entry name" value="ABC_TRANSPORTER_1"/>
    <property type="match status" value="1"/>
</dbReference>
<dbReference type="EMBL" id="WTPX01000085">
    <property type="protein sequence ID" value="NNJ26577.1"/>
    <property type="molecule type" value="Genomic_DNA"/>
</dbReference>
<evidence type="ECO:0000256" key="1">
    <source>
        <dbReference type="ARBA" id="ARBA00022448"/>
    </source>
</evidence>
<dbReference type="GO" id="GO:0005524">
    <property type="term" value="F:ATP binding"/>
    <property type="evidence" value="ECO:0007669"/>
    <property type="project" value="UniProtKB-KW"/>
</dbReference>
<gene>
    <name evidence="5" type="primary">yknY_2</name>
    <name evidence="5" type="ORF">LzC2_26660</name>
</gene>
<evidence type="ECO:0000259" key="4">
    <source>
        <dbReference type="PROSITE" id="PS50893"/>
    </source>
</evidence>
<dbReference type="SUPFAM" id="SSF52540">
    <property type="entry name" value="P-loop containing nucleoside triphosphate hydrolases"/>
    <property type="match status" value="1"/>
</dbReference>
<dbReference type="CDD" id="cd03255">
    <property type="entry name" value="ABC_MJ0796_LolCDE_FtsE"/>
    <property type="match status" value="1"/>
</dbReference>
<evidence type="ECO:0000313" key="6">
    <source>
        <dbReference type="Proteomes" id="UP000609651"/>
    </source>
</evidence>
<dbReference type="InterPro" id="IPR015854">
    <property type="entry name" value="ABC_transpr_LolD-like"/>
</dbReference>
<dbReference type="InterPro" id="IPR017911">
    <property type="entry name" value="MacB-like_ATP-bd"/>
</dbReference>
<dbReference type="InterPro" id="IPR003439">
    <property type="entry name" value="ABC_transporter-like_ATP-bd"/>
</dbReference>
<evidence type="ECO:0000313" key="5">
    <source>
        <dbReference type="EMBL" id="NNJ26577.1"/>
    </source>
</evidence>
<keyword evidence="2" id="KW-0547">Nucleotide-binding</keyword>
<proteinExistence type="predicted"/>
<dbReference type="Proteomes" id="UP000609651">
    <property type="component" value="Unassembled WGS sequence"/>
</dbReference>
<dbReference type="RefSeq" id="WP_171187704.1">
    <property type="nucleotide sequence ID" value="NZ_WTPX01000085.1"/>
</dbReference>
<dbReference type="InterPro" id="IPR027417">
    <property type="entry name" value="P-loop_NTPase"/>
</dbReference>
<organism evidence="5 6">
    <name type="scientific">Alienimonas chondri</name>
    <dbReference type="NCBI Taxonomy" id="2681879"/>
    <lineage>
        <taxon>Bacteria</taxon>
        <taxon>Pseudomonadati</taxon>
        <taxon>Planctomycetota</taxon>
        <taxon>Planctomycetia</taxon>
        <taxon>Planctomycetales</taxon>
        <taxon>Planctomycetaceae</taxon>
        <taxon>Alienimonas</taxon>
    </lineage>
</organism>
<comment type="caution">
    <text evidence="5">The sequence shown here is derived from an EMBL/GenBank/DDBJ whole genome shotgun (WGS) entry which is preliminary data.</text>
</comment>
<dbReference type="PANTHER" id="PTHR24220:SF86">
    <property type="entry name" value="ABC TRANSPORTER ABCH.1"/>
    <property type="match status" value="1"/>
</dbReference>
<protein>
    <submittedName>
        <fullName evidence="5">ABC transporter ATP-binding protein YknY</fullName>
        <ecNumber evidence="5">3.6.3.-</ecNumber>
    </submittedName>
</protein>
<dbReference type="InterPro" id="IPR017871">
    <property type="entry name" value="ABC_transporter-like_CS"/>
</dbReference>
<keyword evidence="5" id="KW-0378">Hydrolase</keyword>
<dbReference type="PANTHER" id="PTHR24220">
    <property type="entry name" value="IMPORT ATP-BINDING PROTEIN"/>
    <property type="match status" value="1"/>
</dbReference>
<dbReference type="GO" id="GO:0016787">
    <property type="term" value="F:hydrolase activity"/>
    <property type="evidence" value="ECO:0007669"/>
    <property type="project" value="UniProtKB-KW"/>
</dbReference>
<dbReference type="EC" id="3.6.3.-" evidence="5"/>
<sequence length="238" mass="25952">MNRDLAAEIVDLHKHYYLGEITVHALKGVSLEIPRGDFLAIMGTSGSGKSTMLNLLGALDRPTGGSYYLGGDDVAQMDDDALSDARNRLIGFIFQSYNLIPQYTVLENVEVPLHYRSEATGGREITAADRARIEALADRVGLGGRMDHKPFQLSGGQQQRVAIARALVNDPEIILADEPTGNLDSKTEEEILELFDELNGDEGRTIIMVTHEPGVAKRAKRSIYMRDGLIAGEGVFPG</sequence>
<dbReference type="PROSITE" id="PS50893">
    <property type="entry name" value="ABC_TRANSPORTER_2"/>
    <property type="match status" value="1"/>
</dbReference>